<dbReference type="RefSeq" id="WP_382769581.1">
    <property type="nucleotide sequence ID" value="NZ_JBHXKZ010000001.1"/>
</dbReference>
<accession>A0ABW6EU79</accession>
<protein>
    <submittedName>
        <fullName evidence="2">DUF6281 family protein</fullName>
    </submittedName>
</protein>
<feature type="chain" id="PRO_5047070378" evidence="1">
    <location>
        <begin position="24"/>
        <end position="129"/>
    </location>
</feature>
<organism evidence="2 3">
    <name type="scientific">Streptomyces rubiginosohelvolus</name>
    <dbReference type="NCBI Taxonomy" id="67362"/>
    <lineage>
        <taxon>Bacteria</taxon>
        <taxon>Bacillati</taxon>
        <taxon>Actinomycetota</taxon>
        <taxon>Actinomycetes</taxon>
        <taxon>Kitasatosporales</taxon>
        <taxon>Streptomycetaceae</taxon>
        <taxon>Streptomyces</taxon>
    </lineage>
</organism>
<dbReference type="CDD" id="cd01427">
    <property type="entry name" value="HAD_like"/>
    <property type="match status" value="1"/>
</dbReference>
<evidence type="ECO:0000313" key="2">
    <source>
        <dbReference type="EMBL" id="MFD4820987.1"/>
    </source>
</evidence>
<sequence length="129" mass="13541">MFAKHSVRTLMVALLVCGGTACGSDGGTSTQKSSACARFFTFEGREYRDVGDFPVEAGRHVGTAVQPACDQHGADGEKRGPDKAAYEVKGVSADAAIAVGDGPDDVEIFVSYDGTELPPEVQRLEDASR</sequence>
<name>A0ABW6EU79_9ACTN</name>
<dbReference type="Proteomes" id="UP001598352">
    <property type="component" value="Unassembled WGS sequence"/>
</dbReference>
<gene>
    <name evidence="2" type="ORF">ACFWOQ_00225</name>
</gene>
<reference evidence="2 3" key="1">
    <citation type="submission" date="2024-09" db="EMBL/GenBank/DDBJ databases">
        <title>The Natural Products Discovery Center: Release of the First 8490 Sequenced Strains for Exploring Actinobacteria Biosynthetic Diversity.</title>
        <authorList>
            <person name="Kalkreuter E."/>
            <person name="Kautsar S.A."/>
            <person name="Yang D."/>
            <person name="Bader C.D."/>
            <person name="Teijaro C.N."/>
            <person name="Fluegel L."/>
            <person name="Davis C.M."/>
            <person name="Simpson J.R."/>
            <person name="Lauterbach L."/>
            <person name="Steele A.D."/>
            <person name="Gui C."/>
            <person name="Meng S."/>
            <person name="Li G."/>
            <person name="Viehrig K."/>
            <person name="Ye F."/>
            <person name="Su P."/>
            <person name="Kiefer A.F."/>
            <person name="Nichols A."/>
            <person name="Cepeda A.J."/>
            <person name="Yan W."/>
            <person name="Fan B."/>
            <person name="Jiang Y."/>
            <person name="Adhikari A."/>
            <person name="Zheng C.-J."/>
            <person name="Schuster L."/>
            <person name="Cowan T.M."/>
            <person name="Smanski M.J."/>
            <person name="Chevrette M.G."/>
            <person name="De Carvalho L.P.S."/>
            <person name="Shen B."/>
        </authorList>
    </citation>
    <scope>NUCLEOTIDE SEQUENCE [LARGE SCALE GENOMIC DNA]</scope>
    <source>
        <strain evidence="2 3">NPDC058428</strain>
    </source>
</reference>
<dbReference type="InterPro" id="IPR046248">
    <property type="entry name" value="DUF6281"/>
</dbReference>
<dbReference type="Pfam" id="PF19797">
    <property type="entry name" value="DUF6281"/>
    <property type="match status" value="1"/>
</dbReference>
<dbReference type="EMBL" id="JBHXKZ010000001">
    <property type="protein sequence ID" value="MFD4820987.1"/>
    <property type="molecule type" value="Genomic_DNA"/>
</dbReference>
<comment type="caution">
    <text evidence="2">The sequence shown here is derived from an EMBL/GenBank/DDBJ whole genome shotgun (WGS) entry which is preliminary data.</text>
</comment>
<evidence type="ECO:0000256" key="1">
    <source>
        <dbReference type="SAM" id="SignalP"/>
    </source>
</evidence>
<keyword evidence="3" id="KW-1185">Reference proteome</keyword>
<evidence type="ECO:0000313" key="3">
    <source>
        <dbReference type="Proteomes" id="UP001598352"/>
    </source>
</evidence>
<keyword evidence="1" id="KW-0732">Signal</keyword>
<proteinExistence type="predicted"/>
<dbReference type="PROSITE" id="PS51257">
    <property type="entry name" value="PROKAR_LIPOPROTEIN"/>
    <property type="match status" value="1"/>
</dbReference>
<feature type="signal peptide" evidence="1">
    <location>
        <begin position="1"/>
        <end position="23"/>
    </location>
</feature>